<evidence type="ECO:0000256" key="2">
    <source>
        <dbReference type="ARBA" id="ARBA00022747"/>
    </source>
</evidence>
<name>A0ABN2NLD5_9MICO</name>
<dbReference type="RefSeq" id="WP_344105965.1">
    <property type="nucleotide sequence ID" value="NZ_BAAANL010000009.1"/>
</dbReference>
<dbReference type="Proteomes" id="UP001501094">
    <property type="component" value="Unassembled WGS sequence"/>
</dbReference>
<dbReference type="EMBL" id="BAAANL010000009">
    <property type="protein sequence ID" value="GAA1874371.1"/>
    <property type="molecule type" value="Genomic_DNA"/>
</dbReference>
<dbReference type="PANTHER" id="PTHR30408:SF13">
    <property type="entry name" value="TYPE I RESTRICTION ENZYME HINDI SPECIFICITY SUBUNIT"/>
    <property type="match status" value="1"/>
</dbReference>
<evidence type="ECO:0000256" key="3">
    <source>
        <dbReference type="ARBA" id="ARBA00023125"/>
    </source>
</evidence>
<comment type="similarity">
    <text evidence="1">Belongs to the type-I restriction system S methylase family.</text>
</comment>
<dbReference type="SUPFAM" id="SSF116734">
    <property type="entry name" value="DNA methylase specificity domain"/>
    <property type="match status" value="2"/>
</dbReference>
<dbReference type="InterPro" id="IPR052021">
    <property type="entry name" value="Type-I_RS_S_subunit"/>
</dbReference>
<keyword evidence="2" id="KW-0680">Restriction system</keyword>
<proteinExistence type="inferred from homology"/>
<comment type="caution">
    <text evidence="5">The sequence shown here is derived from an EMBL/GenBank/DDBJ whole genome shotgun (WGS) entry which is preliminary data.</text>
</comment>
<protein>
    <recommendedName>
        <fullName evidence="4">Type I restriction modification DNA specificity domain-containing protein</fullName>
    </recommendedName>
</protein>
<dbReference type="Gene3D" id="3.90.220.20">
    <property type="entry name" value="DNA methylase specificity domains"/>
    <property type="match status" value="3"/>
</dbReference>
<evidence type="ECO:0000313" key="6">
    <source>
        <dbReference type="Proteomes" id="UP001501094"/>
    </source>
</evidence>
<evidence type="ECO:0000259" key="4">
    <source>
        <dbReference type="Pfam" id="PF01420"/>
    </source>
</evidence>
<evidence type="ECO:0000313" key="5">
    <source>
        <dbReference type="EMBL" id="GAA1874371.1"/>
    </source>
</evidence>
<dbReference type="Pfam" id="PF01420">
    <property type="entry name" value="Methylase_S"/>
    <property type="match status" value="1"/>
</dbReference>
<accession>A0ABN2NLD5</accession>
<dbReference type="PANTHER" id="PTHR30408">
    <property type="entry name" value="TYPE-1 RESTRICTION ENZYME ECOKI SPECIFICITY PROTEIN"/>
    <property type="match status" value="1"/>
</dbReference>
<dbReference type="InterPro" id="IPR000055">
    <property type="entry name" value="Restrct_endonuc_typeI_TRD"/>
</dbReference>
<feature type="domain" description="Type I restriction modification DNA specificity" evidence="4">
    <location>
        <begin position="28"/>
        <end position="187"/>
    </location>
</feature>
<reference evidence="5 6" key="1">
    <citation type="journal article" date="2019" name="Int. J. Syst. Evol. Microbiol.">
        <title>The Global Catalogue of Microorganisms (GCM) 10K type strain sequencing project: providing services to taxonomists for standard genome sequencing and annotation.</title>
        <authorList>
            <consortium name="The Broad Institute Genomics Platform"/>
            <consortium name="The Broad Institute Genome Sequencing Center for Infectious Disease"/>
            <person name="Wu L."/>
            <person name="Ma J."/>
        </authorList>
    </citation>
    <scope>NUCLEOTIDE SEQUENCE [LARGE SCALE GENOMIC DNA]</scope>
    <source>
        <strain evidence="5 6">JCM 14326</strain>
    </source>
</reference>
<keyword evidence="3" id="KW-0238">DNA-binding</keyword>
<sequence length="415" mass="44686">MSDWNEVPLGEIGLPGSAGFATGPFGSAVSSKTFAASGTPMIRGSNLSEDVSKRLVETEYVFLPDHIVQRFGRSIAKRGDLVFTCWGTIGQVGFIDKSSKFEKYLVSNKQMRMTPDPSRVDSRFLYYALSDRRMIDYVKSEAIGSSVPGFNLGQLKSLIVRVPELPEQRAIAAALGALDDKIAANAKLATVADELIRALFQRACGSARDHVRIDSLVSTVRDQVAPDGSGGVYVGLEHVPRHLMWLTDSGSAADVTSAKLRFGRGDILFGKLRPYFHKVSVAPSSGICSTDILVLRAKEPELAGFALAALSSDEVVAMVTASSEGTRMPRASWKDLAAAEISWPGDAPAREFSSRVASLRDLVQARLRENEQLAATRDALLPALMSGRLTVRDAEAAIGDLRPTQINAGSSKELV</sequence>
<organism evidence="5 6">
    <name type="scientific">Myceligenerans crystallogenes</name>
    <dbReference type="NCBI Taxonomy" id="316335"/>
    <lineage>
        <taxon>Bacteria</taxon>
        <taxon>Bacillati</taxon>
        <taxon>Actinomycetota</taxon>
        <taxon>Actinomycetes</taxon>
        <taxon>Micrococcales</taxon>
        <taxon>Promicromonosporaceae</taxon>
        <taxon>Myceligenerans</taxon>
    </lineage>
</organism>
<evidence type="ECO:0000256" key="1">
    <source>
        <dbReference type="ARBA" id="ARBA00010923"/>
    </source>
</evidence>
<dbReference type="InterPro" id="IPR044946">
    <property type="entry name" value="Restrct_endonuc_typeI_TRD_sf"/>
</dbReference>
<gene>
    <name evidence="5" type="ORF">GCM10009751_37400</name>
</gene>
<keyword evidence="6" id="KW-1185">Reference proteome</keyword>